<name>A0A8S2VBA7_9BILA</name>
<evidence type="ECO:0000313" key="2">
    <source>
        <dbReference type="Proteomes" id="UP000676336"/>
    </source>
</evidence>
<reference evidence="1" key="1">
    <citation type="submission" date="2021-02" db="EMBL/GenBank/DDBJ databases">
        <authorList>
            <person name="Nowell W R."/>
        </authorList>
    </citation>
    <scope>NUCLEOTIDE SEQUENCE</scope>
</reference>
<dbReference type="EMBL" id="CAJOBI010053151">
    <property type="protein sequence ID" value="CAF4381698.1"/>
    <property type="molecule type" value="Genomic_DNA"/>
</dbReference>
<protein>
    <submittedName>
        <fullName evidence="1">Uncharacterized protein</fullName>
    </submittedName>
</protein>
<dbReference type="Proteomes" id="UP000676336">
    <property type="component" value="Unassembled WGS sequence"/>
</dbReference>
<accession>A0A8S2VBA7</accession>
<sequence length="49" mass="5881">EVAREKKKQYIFLTPQDLSFLKITDDMRILRMPQPKRTLMEINNDNDAD</sequence>
<organism evidence="1 2">
    <name type="scientific">Rotaria magnacalcarata</name>
    <dbReference type="NCBI Taxonomy" id="392030"/>
    <lineage>
        <taxon>Eukaryota</taxon>
        <taxon>Metazoa</taxon>
        <taxon>Spiralia</taxon>
        <taxon>Gnathifera</taxon>
        <taxon>Rotifera</taxon>
        <taxon>Eurotatoria</taxon>
        <taxon>Bdelloidea</taxon>
        <taxon>Philodinida</taxon>
        <taxon>Philodinidae</taxon>
        <taxon>Rotaria</taxon>
    </lineage>
</organism>
<evidence type="ECO:0000313" key="1">
    <source>
        <dbReference type="EMBL" id="CAF4381698.1"/>
    </source>
</evidence>
<feature type="non-terminal residue" evidence="1">
    <location>
        <position position="1"/>
    </location>
</feature>
<proteinExistence type="predicted"/>
<comment type="caution">
    <text evidence="1">The sequence shown here is derived from an EMBL/GenBank/DDBJ whole genome shotgun (WGS) entry which is preliminary data.</text>
</comment>
<dbReference type="AlphaFoldDB" id="A0A8S2VBA7"/>
<gene>
    <name evidence="1" type="ORF">SMN809_LOCUS29602</name>
</gene>